<evidence type="ECO:0000259" key="1">
    <source>
        <dbReference type="Pfam" id="PF14291"/>
    </source>
</evidence>
<organism evidence="2 3">
    <name type="scientific">Trichonephila clavipes</name>
    <name type="common">Golden silk orbweaver</name>
    <name type="synonym">Nephila clavipes</name>
    <dbReference type="NCBI Taxonomy" id="2585209"/>
    <lineage>
        <taxon>Eukaryota</taxon>
        <taxon>Metazoa</taxon>
        <taxon>Ecdysozoa</taxon>
        <taxon>Arthropoda</taxon>
        <taxon>Chelicerata</taxon>
        <taxon>Arachnida</taxon>
        <taxon>Araneae</taxon>
        <taxon>Araneomorphae</taxon>
        <taxon>Entelegynae</taxon>
        <taxon>Araneoidea</taxon>
        <taxon>Nephilidae</taxon>
        <taxon>Trichonephila</taxon>
    </lineage>
</organism>
<dbReference type="Pfam" id="PF14291">
    <property type="entry name" value="DUF4371"/>
    <property type="match status" value="1"/>
</dbReference>
<gene>
    <name evidence="2" type="primary">ZMYM1</name>
    <name evidence="2" type="ORF">TNCV_4841881</name>
</gene>
<accession>A0A8X6WKQ2</accession>
<name>A0A8X6WKQ2_TRICX</name>
<evidence type="ECO:0000313" key="2">
    <source>
        <dbReference type="EMBL" id="GFY35811.1"/>
    </source>
</evidence>
<proteinExistence type="predicted"/>
<dbReference type="PANTHER" id="PTHR45749:SF35">
    <property type="entry name" value="AC-LIKE TRANSPOSASE-RELATED"/>
    <property type="match status" value="1"/>
</dbReference>
<protein>
    <submittedName>
        <fullName evidence="2">Zinc finger MYM-type protein 1</fullName>
    </submittedName>
</protein>
<dbReference type="SUPFAM" id="SSF53098">
    <property type="entry name" value="Ribonuclease H-like"/>
    <property type="match status" value="1"/>
</dbReference>
<keyword evidence="3" id="KW-1185">Reference proteome</keyword>
<dbReference type="PANTHER" id="PTHR45749">
    <property type="match status" value="1"/>
</dbReference>
<dbReference type="Proteomes" id="UP000887159">
    <property type="component" value="Unassembled WGS sequence"/>
</dbReference>
<dbReference type="AlphaFoldDB" id="A0A8X6WKQ2"/>
<dbReference type="InterPro" id="IPR025398">
    <property type="entry name" value="DUF4371"/>
</dbReference>
<dbReference type="InterPro" id="IPR012337">
    <property type="entry name" value="RNaseH-like_sf"/>
</dbReference>
<reference evidence="2" key="1">
    <citation type="submission" date="2020-08" db="EMBL/GenBank/DDBJ databases">
        <title>Multicomponent nature underlies the extraordinary mechanical properties of spider dragline silk.</title>
        <authorList>
            <person name="Kono N."/>
            <person name="Nakamura H."/>
            <person name="Mori M."/>
            <person name="Yoshida Y."/>
            <person name="Ohtoshi R."/>
            <person name="Malay A.D."/>
            <person name="Moran D.A.P."/>
            <person name="Tomita M."/>
            <person name="Numata K."/>
            <person name="Arakawa K."/>
        </authorList>
    </citation>
    <scope>NUCLEOTIDE SEQUENCE</scope>
</reference>
<dbReference type="EMBL" id="BMAU01021435">
    <property type="protein sequence ID" value="GFY35811.1"/>
    <property type="molecule type" value="Genomic_DNA"/>
</dbReference>
<comment type="caution">
    <text evidence="2">The sequence shown here is derived from an EMBL/GenBank/DDBJ whole genome shotgun (WGS) entry which is preliminary data.</text>
</comment>
<evidence type="ECO:0000313" key="3">
    <source>
        <dbReference type="Proteomes" id="UP000887159"/>
    </source>
</evidence>
<feature type="domain" description="DUF4371" evidence="1">
    <location>
        <begin position="10"/>
        <end position="226"/>
    </location>
</feature>
<sequence>MSLQYPTQSFQSQGHMECMIKWMEFYKGIKHGKTIDKDNERLIKESQKYWYNLFERMIDIINYLASHNLSFRAHRESFKLNDSRHSGNFIDLFKLSKYDLTLREHMQCINENQLAQHYLSHDIQNELIALMSKSVIEEIIHRVKQAKYHALLDCTRDVSRVEQMSIIRFCNFSTGAIEEHFVGFIAFAETMGEYITNSILQELERNGLGIQNCRGQGYDNGANRVGINKGVRTRILNINPRAFFTPCACHSWNLLLIDAANSSATAKTFFGFINKIYVLFLKSSKRWDIVKTKLKLTLKPLSETRWESRIGTVKAVFLQFDVIECVNELKNKSDDSETLSDCDAVLNEMFNFEFIVAIHVWYEVLLRVNNISKLWQSVQVNLKVAIDTLRSFCSWIQEFRNTGFDNSVAQAQLFVQKSTFEIESQFKEKRTARKKRMFGYEHIDEPIQSFEMQYRVNFFKTMIDAIIVDTECRFKALNEYFEQFGFIYDISYLNSISKEDILKCNDLGTILREGENSDIQPFELYEELQILKTNSLDYQ</sequence>